<keyword evidence="1" id="KW-0812">Transmembrane</keyword>
<keyword evidence="1" id="KW-1133">Transmembrane helix</keyword>
<accession>A0A059B3U9</accession>
<feature type="transmembrane region" description="Helical" evidence="1">
    <location>
        <begin position="75"/>
        <end position="93"/>
    </location>
</feature>
<gene>
    <name evidence="2" type="ORF">EUGRSUZ_H03629</name>
</gene>
<protein>
    <submittedName>
        <fullName evidence="2">Uncharacterized protein</fullName>
    </submittedName>
</protein>
<dbReference type="Gene3D" id="1.25.10.10">
    <property type="entry name" value="Leucine-rich Repeat Variant"/>
    <property type="match status" value="1"/>
</dbReference>
<dbReference type="InterPro" id="IPR011989">
    <property type="entry name" value="ARM-like"/>
</dbReference>
<name>A0A059B3U9_EUCGR</name>
<dbReference type="PANTHER" id="PTHR33115">
    <property type="entry name" value="ARM REPEAT SUPERFAMILY PROTEIN"/>
    <property type="match status" value="1"/>
</dbReference>
<dbReference type="InParanoid" id="A0A059B3U9"/>
<evidence type="ECO:0000313" key="2">
    <source>
        <dbReference type="EMBL" id="KCW60892.1"/>
    </source>
</evidence>
<organism evidence="2">
    <name type="scientific">Eucalyptus grandis</name>
    <name type="common">Flooded gum</name>
    <dbReference type="NCBI Taxonomy" id="71139"/>
    <lineage>
        <taxon>Eukaryota</taxon>
        <taxon>Viridiplantae</taxon>
        <taxon>Streptophyta</taxon>
        <taxon>Embryophyta</taxon>
        <taxon>Tracheophyta</taxon>
        <taxon>Spermatophyta</taxon>
        <taxon>Magnoliopsida</taxon>
        <taxon>eudicotyledons</taxon>
        <taxon>Gunneridae</taxon>
        <taxon>Pentapetalae</taxon>
        <taxon>rosids</taxon>
        <taxon>malvids</taxon>
        <taxon>Myrtales</taxon>
        <taxon>Myrtaceae</taxon>
        <taxon>Myrtoideae</taxon>
        <taxon>Eucalypteae</taxon>
        <taxon>Eucalyptus</taxon>
    </lineage>
</organism>
<dbReference type="Gramene" id="KCW60892">
    <property type="protein sequence ID" value="KCW60892"/>
    <property type="gene ID" value="EUGRSUZ_H03629"/>
</dbReference>
<dbReference type="PANTHER" id="PTHR33115:SF50">
    <property type="entry name" value="ARM REPEAT SUPERFAMILY PROTEIN"/>
    <property type="match status" value="1"/>
</dbReference>
<proteinExistence type="predicted"/>
<dbReference type="OMA" id="MNLCAYT"/>
<dbReference type="InterPro" id="IPR016024">
    <property type="entry name" value="ARM-type_fold"/>
</dbReference>
<sequence>MKVKNSTVGRSSIHLDIPPLQKKNDTIISPATIFEPKTSAELKLHRRLTWIWISSEVPIVPYAGWVFLSRNISKILYWLQLLSAIACIILSLMKLLEHNFAALCTFYALALADALVVLAEKVYWQWKVVIYKLLKRVNEECDLWALGMISTRRFFYESYSKCIHGSIFYGLGMDLVTFAMDLLCSNSPHEQLIGARILHQFSMKERFSNDMLQKFRTTLPEKQNSLRVAGIPGAMESISSLLSTNGSPRTPADRIARDQYNCRKIGNTRGLLSKIIDFTHADERILKDSTVTTLQVLTVKRSLQVIKMLASTTSTTGKIMQREISEIAYNISNIRDIPRHGEKRPELQKLGIEILTNLAQEHDVTECIRGTGGVLKELLNIFFQEVPENQRDMRIVAGEALAMLAFINKSNCHRILKLLKALEIPLLHVIAGRILRNLCTYSGPESFNQLKGVTAVAPTVLKAILSGEGKLQEVMVGLAVHAFKFMTAEELTAVERAGFREAKLACALVKILRSHWNPHINVPRMRRFAIKLAIWMMREKSTNVQIFRDLGMEEELEGVMDTTSELESFNIFSGTIGLSRHSTTIHSLVETALMLLKNNMIDQTKDY</sequence>
<evidence type="ECO:0000256" key="1">
    <source>
        <dbReference type="SAM" id="Phobius"/>
    </source>
</evidence>
<dbReference type="EMBL" id="KK198760">
    <property type="protein sequence ID" value="KCW60892.1"/>
    <property type="molecule type" value="Genomic_DNA"/>
</dbReference>
<dbReference type="SUPFAM" id="SSF48371">
    <property type="entry name" value="ARM repeat"/>
    <property type="match status" value="1"/>
</dbReference>
<dbReference type="AlphaFoldDB" id="A0A059B3U9"/>
<keyword evidence="1" id="KW-0472">Membrane</keyword>
<dbReference type="STRING" id="71139.A0A059B3U9"/>
<reference evidence="2" key="1">
    <citation type="submission" date="2013-07" db="EMBL/GenBank/DDBJ databases">
        <title>The genome of Eucalyptus grandis.</title>
        <authorList>
            <person name="Schmutz J."/>
            <person name="Hayes R."/>
            <person name="Myburg A."/>
            <person name="Tuskan G."/>
            <person name="Grattapaglia D."/>
            <person name="Rokhsar D.S."/>
        </authorList>
    </citation>
    <scope>NUCLEOTIDE SEQUENCE</scope>
    <source>
        <tissue evidence="2">Leaf extractions</tissue>
    </source>
</reference>